<dbReference type="GO" id="GO:0016407">
    <property type="term" value="F:acetyltransferase activity"/>
    <property type="evidence" value="ECO:0007669"/>
    <property type="project" value="InterPro"/>
</dbReference>
<organism evidence="4 5">
    <name type="scientific">Kwoniella shandongensis</name>
    <dbReference type="NCBI Taxonomy" id="1734106"/>
    <lineage>
        <taxon>Eukaryota</taxon>
        <taxon>Fungi</taxon>
        <taxon>Dikarya</taxon>
        <taxon>Basidiomycota</taxon>
        <taxon>Agaricomycotina</taxon>
        <taxon>Tremellomycetes</taxon>
        <taxon>Tremellales</taxon>
        <taxon>Cryptococcaceae</taxon>
        <taxon>Kwoniella</taxon>
    </lineage>
</organism>
<dbReference type="PANTHER" id="PTHR23416">
    <property type="entry name" value="SIALIC ACID SYNTHASE-RELATED"/>
    <property type="match status" value="1"/>
</dbReference>
<dbReference type="SUPFAM" id="SSF51161">
    <property type="entry name" value="Trimeric LpxA-like enzymes"/>
    <property type="match status" value="1"/>
</dbReference>
<dbReference type="InterPro" id="IPR011004">
    <property type="entry name" value="Trimer_LpxA-like_sf"/>
</dbReference>
<dbReference type="KEGG" id="ksn:43590566"/>
<dbReference type="Gene3D" id="2.160.10.10">
    <property type="entry name" value="Hexapeptide repeat proteins"/>
    <property type="match status" value="1"/>
</dbReference>
<reference evidence="4" key="1">
    <citation type="submission" date="2017-08" db="EMBL/GenBank/DDBJ databases">
        <authorList>
            <person name="Cuomo C."/>
            <person name="Billmyre B."/>
            <person name="Heitman J."/>
        </authorList>
    </citation>
    <scope>NUCLEOTIDE SEQUENCE</scope>
    <source>
        <strain evidence="4">CBS 12478</strain>
    </source>
</reference>
<dbReference type="AlphaFoldDB" id="A0AAJ8LD88"/>
<keyword evidence="5" id="KW-1185">Reference proteome</keyword>
<comment type="similarity">
    <text evidence="1">Belongs to the transferase hexapeptide repeat family.</text>
</comment>
<sequence>MTRSGRGAENARDCYKSISLITPCGEPTATTHTVQHSALTIQHYMSSSDQELAGTKPYFIPLQDGENYTHIQNMVAGRPYLAGDPYIRRLADIQAEKLWNINQERNMEKRIGLYKDFVNMEGKVIIVTPFTCEYGFNLSFGDGIFIGPNCTFLDVCPISIGDRSMIGANCQLLTPCHPLSPEERNGLNGPEWAKPITIGKDCWLGGGVTLVPGITLGDGVVVGAGSVVTKNVEARTVVAGNPARAIKRILADGTVEAVK</sequence>
<dbReference type="InterPro" id="IPR001451">
    <property type="entry name" value="Hexapep"/>
</dbReference>
<evidence type="ECO:0000313" key="4">
    <source>
        <dbReference type="EMBL" id="WWD16918.1"/>
    </source>
</evidence>
<dbReference type="SMART" id="SM01266">
    <property type="entry name" value="Mac"/>
    <property type="match status" value="1"/>
</dbReference>
<evidence type="ECO:0000259" key="3">
    <source>
        <dbReference type="SMART" id="SM01266"/>
    </source>
</evidence>
<keyword evidence="2" id="KW-0808">Transferase</keyword>
<dbReference type="InterPro" id="IPR018357">
    <property type="entry name" value="Hexapep_transf_CS"/>
</dbReference>
<dbReference type="GeneID" id="43590566"/>
<dbReference type="InterPro" id="IPR024688">
    <property type="entry name" value="Mac_dom"/>
</dbReference>
<protein>
    <recommendedName>
        <fullName evidence="3">Maltose/galactoside acetyltransferase domain-containing protein</fullName>
    </recommendedName>
</protein>
<evidence type="ECO:0000313" key="5">
    <source>
        <dbReference type="Proteomes" id="UP000322225"/>
    </source>
</evidence>
<proteinExistence type="inferred from homology"/>
<dbReference type="EMBL" id="CP144052">
    <property type="protein sequence ID" value="WWD16918.1"/>
    <property type="molecule type" value="Genomic_DNA"/>
</dbReference>
<dbReference type="GO" id="GO:0008374">
    <property type="term" value="F:O-acyltransferase activity"/>
    <property type="evidence" value="ECO:0007669"/>
    <property type="project" value="TreeGrafter"/>
</dbReference>
<dbReference type="Proteomes" id="UP000322225">
    <property type="component" value="Chromosome 2"/>
</dbReference>
<feature type="domain" description="Maltose/galactoside acetyltransferase" evidence="3">
    <location>
        <begin position="71"/>
        <end position="123"/>
    </location>
</feature>
<name>A0AAJ8LD88_9TREE</name>
<dbReference type="PROSITE" id="PS00101">
    <property type="entry name" value="HEXAPEP_TRANSFERASES"/>
    <property type="match status" value="1"/>
</dbReference>
<dbReference type="InterPro" id="IPR051159">
    <property type="entry name" value="Hexapeptide_acetyltransf"/>
</dbReference>
<evidence type="ECO:0000256" key="2">
    <source>
        <dbReference type="ARBA" id="ARBA00022679"/>
    </source>
</evidence>
<dbReference type="PANTHER" id="PTHR23416:SF23">
    <property type="entry name" value="ACETYLTRANSFERASE C18B11.09C-RELATED"/>
    <property type="match status" value="1"/>
</dbReference>
<reference evidence="4" key="2">
    <citation type="submission" date="2024-01" db="EMBL/GenBank/DDBJ databases">
        <title>Comparative genomics of Cryptococcus and Kwoniella reveals pathogenesis evolution and contrasting modes of karyotype evolution via chromosome fusion or intercentromeric recombination.</title>
        <authorList>
            <person name="Coelho M.A."/>
            <person name="David-Palma M."/>
            <person name="Shea T."/>
            <person name="Bowers K."/>
            <person name="McGinley-Smith S."/>
            <person name="Mohammad A.W."/>
            <person name="Gnirke A."/>
            <person name="Yurkov A.M."/>
            <person name="Nowrousian M."/>
            <person name="Sun S."/>
            <person name="Cuomo C.A."/>
            <person name="Heitman J."/>
        </authorList>
    </citation>
    <scope>NUCLEOTIDE SEQUENCE</scope>
    <source>
        <strain evidence="4">CBS 12478</strain>
    </source>
</reference>
<gene>
    <name evidence="4" type="ORF">CI109_101350</name>
</gene>
<evidence type="ECO:0000256" key="1">
    <source>
        <dbReference type="ARBA" id="ARBA00007274"/>
    </source>
</evidence>
<dbReference type="Pfam" id="PF14602">
    <property type="entry name" value="Hexapep_2"/>
    <property type="match status" value="2"/>
</dbReference>
<dbReference type="CDD" id="cd03357">
    <property type="entry name" value="LbH_MAT_GAT"/>
    <property type="match status" value="1"/>
</dbReference>
<dbReference type="RefSeq" id="XP_031859243.2">
    <property type="nucleotide sequence ID" value="XM_032006408.2"/>
</dbReference>
<accession>A0AAJ8LD88</accession>